<evidence type="ECO:0000313" key="2">
    <source>
        <dbReference type="EMBL" id="KAK8580503.1"/>
    </source>
</evidence>
<reference evidence="2 3" key="1">
    <citation type="journal article" date="2024" name="G3 (Bethesda)">
        <title>Genome assembly of Hibiscus sabdariffa L. provides insights into metabolisms of medicinal natural products.</title>
        <authorList>
            <person name="Kim T."/>
        </authorList>
    </citation>
    <scope>NUCLEOTIDE SEQUENCE [LARGE SCALE GENOMIC DNA]</scope>
    <source>
        <strain evidence="2">TK-2024</strain>
        <tissue evidence="2">Old leaves</tissue>
    </source>
</reference>
<feature type="region of interest" description="Disordered" evidence="1">
    <location>
        <begin position="179"/>
        <end position="198"/>
    </location>
</feature>
<evidence type="ECO:0008006" key="4">
    <source>
        <dbReference type="Google" id="ProtNLM"/>
    </source>
</evidence>
<dbReference type="Proteomes" id="UP001472677">
    <property type="component" value="Unassembled WGS sequence"/>
</dbReference>
<comment type="caution">
    <text evidence="2">The sequence shown here is derived from an EMBL/GenBank/DDBJ whole genome shotgun (WGS) entry which is preliminary data.</text>
</comment>
<gene>
    <name evidence="2" type="ORF">V6N12_070770</name>
</gene>
<sequence length="365" mass="41549">MATRSRASKSARQLGELLQEQQEPFILKAYLSERGYVKKKLISGANFINFSCCHGNSGKFFNKSGSQNESKKGSPRFPKVLQVILGNKLFKIKGLRTKNSDDEDGKLSVTEMDIINNDETAEADRFSSASSATLYDSCSDTDIDEQPMFSDWKLHDDREKKADADTKFEWSCMEENKQHSPRSVLDEVSTSTSSPPDHSIRVSSKRLFWHKLIKVDSTMSTWLLNLLFQTRRMKSSSEGLKQLQVSDWSNSSRSSKSKRALLQKMQLLSDCCIREMIEINHNKRGKGIKGSAEVIRKVRCENLKGRGKRCGDESNIKQLLELDILNSTEEWRNDFESQKWDIGIEIGDALLEEITSEVVKSFLYS</sequence>
<name>A0ABR2FHT3_9ROSI</name>
<evidence type="ECO:0000313" key="3">
    <source>
        <dbReference type="Proteomes" id="UP001472677"/>
    </source>
</evidence>
<dbReference type="PANTHER" id="PTHR37613">
    <property type="entry name" value="DUF4378 DOMAIN PROTEIN"/>
    <property type="match status" value="1"/>
</dbReference>
<accession>A0ABR2FHT3</accession>
<organism evidence="2 3">
    <name type="scientific">Hibiscus sabdariffa</name>
    <name type="common">roselle</name>
    <dbReference type="NCBI Taxonomy" id="183260"/>
    <lineage>
        <taxon>Eukaryota</taxon>
        <taxon>Viridiplantae</taxon>
        <taxon>Streptophyta</taxon>
        <taxon>Embryophyta</taxon>
        <taxon>Tracheophyta</taxon>
        <taxon>Spermatophyta</taxon>
        <taxon>Magnoliopsida</taxon>
        <taxon>eudicotyledons</taxon>
        <taxon>Gunneridae</taxon>
        <taxon>Pentapetalae</taxon>
        <taxon>rosids</taxon>
        <taxon>malvids</taxon>
        <taxon>Malvales</taxon>
        <taxon>Malvaceae</taxon>
        <taxon>Malvoideae</taxon>
        <taxon>Hibiscus</taxon>
    </lineage>
</organism>
<proteinExistence type="predicted"/>
<keyword evidence="3" id="KW-1185">Reference proteome</keyword>
<protein>
    <recommendedName>
        <fullName evidence="4">DUF4378 domain-containing protein</fullName>
    </recommendedName>
</protein>
<dbReference type="PANTHER" id="PTHR37613:SF4">
    <property type="entry name" value="DUF4378 DOMAIN-CONTAINING PROTEIN"/>
    <property type="match status" value="1"/>
</dbReference>
<evidence type="ECO:0000256" key="1">
    <source>
        <dbReference type="SAM" id="MobiDB-lite"/>
    </source>
</evidence>
<dbReference type="EMBL" id="JBBPBM010000006">
    <property type="protein sequence ID" value="KAK8580503.1"/>
    <property type="molecule type" value="Genomic_DNA"/>
</dbReference>